<proteinExistence type="predicted"/>
<protein>
    <submittedName>
        <fullName evidence="1">Uncharacterized protein</fullName>
    </submittedName>
</protein>
<reference evidence="1" key="1">
    <citation type="submission" date="2018-10" db="EMBL/GenBank/DDBJ databases">
        <title>Hidden diversity of soil giant viruses.</title>
        <authorList>
            <person name="Schulz F."/>
            <person name="Alteio L."/>
            <person name="Goudeau D."/>
            <person name="Ryan E.M."/>
            <person name="Malmstrom R.R."/>
            <person name="Blanchard J."/>
            <person name="Woyke T."/>
        </authorList>
    </citation>
    <scope>NUCLEOTIDE SEQUENCE</scope>
    <source>
        <strain evidence="1">FNV1</strain>
    </source>
</reference>
<evidence type="ECO:0000313" key="1">
    <source>
        <dbReference type="EMBL" id="AYV79653.1"/>
    </source>
</evidence>
<gene>
    <name evidence="1" type="ORF">Faunusvirus33_7</name>
</gene>
<dbReference type="EMBL" id="MK072164">
    <property type="protein sequence ID" value="AYV79653.1"/>
    <property type="molecule type" value="Genomic_DNA"/>
</dbReference>
<accession>A0A3G5A1B2</accession>
<name>A0A3G5A1B2_9VIRU</name>
<organism evidence="1">
    <name type="scientific">Faunusvirus sp</name>
    <dbReference type="NCBI Taxonomy" id="2487766"/>
    <lineage>
        <taxon>Viruses</taxon>
        <taxon>Varidnaviria</taxon>
        <taxon>Bamfordvirae</taxon>
        <taxon>Nucleocytoviricota</taxon>
        <taxon>Megaviricetes</taxon>
        <taxon>Imitervirales</taxon>
        <taxon>Mimiviridae</taxon>
    </lineage>
</organism>
<sequence>MDQRNKSIQMSYKHRIDGTRAQHIISRNIVIADKKHYNEIALLAEQCLDAIEYVIHHSTSYVVRWAAPPNIDIPDDVWDYIEQDLTSRTVNYEIKMEHYADYIKEGLYIYF</sequence>